<feature type="transmembrane region" description="Helical" evidence="1">
    <location>
        <begin position="6"/>
        <end position="24"/>
    </location>
</feature>
<dbReference type="AlphaFoldDB" id="A0A0N0XAV1"/>
<feature type="transmembrane region" description="Helical" evidence="1">
    <location>
        <begin position="110"/>
        <end position="132"/>
    </location>
</feature>
<protein>
    <recommendedName>
        <fullName evidence="2">Potassium channel domain-containing protein</fullName>
    </recommendedName>
</protein>
<dbReference type="EMBL" id="LGLN01000033">
    <property type="protein sequence ID" value="KPC33002.1"/>
    <property type="molecule type" value="Genomic_DNA"/>
</dbReference>
<comment type="caution">
    <text evidence="3">The sequence shown here is derived from an EMBL/GenBank/DDBJ whole genome shotgun (WGS) entry which is preliminary data.</text>
</comment>
<evidence type="ECO:0000313" key="3">
    <source>
        <dbReference type="EMBL" id="KPC33002.1"/>
    </source>
</evidence>
<evidence type="ECO:0000256" key="1">
    <source>
        <dbReference type="SAM" id="Phobius"/>
    </source>
</evidence>
<feature type="domain" description="Potassium channel" evidence="2">
    <location>
        <begin position="53"/>
        <end position="135"/>
    </location>
</feature>
<dbReference type="Gene3D" id="1.10.287.70">
    <property type="match status" value="1"/>
</dbReference>
<dbReference type="PATRIC" id="fig|81035.3.peg.2009"/>
<dbReference type="RefSeq" id="WP_054085438.1">
    <property type="nucleotide sequence ID" value="NZ_LGLN01000033.1"/>
</dbReference>
<dbReference type="Pfam" id="PF07885">
    <property type="entry name" value="Ion_trans_2"/>
    <property type="match status" value="1"/>
</dbReference>
<gene>
    <name evidence="3" type="ORF">ABJ99_1855</name>
</gene>
<proteinExistence type="predicted"/>
<sequence>MIAITLINILIITTVVIVHYECLLRLNGLMPRLTLWHRFRMVFGVLGALIAHAIEVWIFALGYYLMNRSESLGRLTGDFDGSFMDSVYFSFTTFTTIGFGDITPSGPLKYLTGLEALTGLVLITWTASFLFIEMQKYWGTHADRSAGADRRVSSKGL</sequence>
<dbReference type="InterPro" id="IPR013099">
    <property type="entry name" value="K_chnl_dom"/>
</dbReference>
<keyword evidence="1" id="KW-1133">Transmembrane helix</keyword>
<organism evidence="3 4">
    <name type="scientific">Pseudomonas syringae pv. cilantro</name>
    <dbReference type="NCBI Taxonomy" id="81035"/>
    <lineage>
        <taxon>Bacteria</taxon>
        <taxon>Pseudomonadati</taxon>
        <taxon>Pseudomonadota</taxon>
        <taxon>Gammaproteobacteria</taxon>
        <taxon>Pseudomonadales</taxon>
        <taxon>Pseudomonadaceae</taxon>
        <taxon>Pseudomonas</taxon>
        <taxon>Pseudomonas syringae</taxon>
    </lineage>
</organism>
<dbReference type="Proteomes" id="UP000037891">
    <property type="component" value="Unassembled WGS sequence"/>
</dbReference>
<keyword evidence="1" id="KW-0812">Transmembrane</keyword>
<evidence type="ECO:0000259" key="2">
    <source>
        <dbReference type="Pfam" id="PF07885"/>
    </source>
</evidence>
<reference evidence="3 4" key="2">
    <citation type="submission" date="2015-10" db="EMBL/GenBank/DDBJ databases">
        <title>Comparative genomics and high-throughput reverse genetic screens identify a new phytobacterial MAMP and an Arabidopsis receptor required for immune elicitation.</title>
        <authorList>
            <person name="Mott G.A."/>
            <person name="Thakur S."/>
            <person name="Wang P.W."/>
            <person name="Desveaux D."/>
            <person name="Guttman D.S."/>
        </authorList>
    </citation>
    <scope>NUCLEOTIDE SEQUENCE [LARGE SCALE GENOMIC DNA]</scope>
    <source>
        <strain evidence="3 4">0788_9</strain>
    </source>
</reference>
<name>A0A0N0XAV1_PSESX</name>
<feature type="transmembrane region" description="Helical" evidence="1">
    <location>
        <begin position="45"/>
        <end position="66"/>
    </location>
</feature>
<dbReference type="SUPFAM" id="SSF81324">
    <property type="entry name" value="Voltage-gated potassium channels"/>
    <property type="match status" value="1"/>
</dbReference>
<accession>A0A0N0XAV1</accession>
<reference evidence="3 4" key="1">
    <citation type="submission" date="2015-07" db="EMBL/GenBank/DDBJ databases">
        <authorList>
            <person name="Noorani M."/>
        </authorList>
    </citation>
    <scope>NUCLEOTIDE SEQUENCE [LARGE SCALE GENOMIC DNA]</scope>
    <source>
        <strain evidence="3 4">0788_9</strain>
    </source>
</reference>
<evidence type="ECO:0000313" key="4">
    <source>
        <dbReference type="Proteomes" id="UP000037891"/>
    </source>
</evidence>
<keyword evidence="1" id="KW-0472">Membrane</keyword>